<name>A0A076YMB8_9CAUD</name>
<proteinExistence type="predicted"/>
<keyword evidence="2" id="KW-1185">Reference proteome</keyword>
<evidence type="ECO:0000313" key="2">
    <source>
        <dbReference type="Proteomes" id="UP000202235"/>
    </source>
</evidence>
<accession>A0A076YMB8</accession>
<evidence type="ECO:0008006" key="3">
    <source>
        <dbReference type="Google" id="ProtNLM"/>
    </source>
</evidence>
<dbReference type="EMBL" id="KM233151">
    <property type="protein sequence ID" value="AIK68748.1"/>
    <property type="molecule type" value="Genomic_DNA"/>
</dbReference>
<reference evidence="1 2" key="1">
    <citation type="submission" date="2014-07" db="EMBL/GenBank/DDBJ databases">
        <title>Virulent Bacteriophage Infecting Escherichia coli K99.</title>
        <authorList>
            <person name="Son J.S."/>
            <person name="Paik H.R."/>
            <person name="Park S.H."/>
            <person name="Kim B.K."/>
            <person name="Jun S.Y."/>
            <person name="Yoon S.J."/>
            <person name="Kang S.H."/>
        </authorList>
    </citation>
    <scope>NUCLEOTIDE SEQUENCE [LARGE SCALE GENOMIC DNA]</scope>
</reference>
<organism evidence="1 2">
    <name type="scientific">Escherichia phage EK99P-1</name>
    <dbReference type="NCBI Taxonomy" id="1527514"/>
    <lineage>
        <taxon>Viruses</taxon>
        <taxon>Duplodnaviria</taxon>
        <taxon>Heunggongvirae</taxon>
        <taxon>Uroviricota</taxon>
        <taxon>Caudoviricetes</taxon>
        <taxon>Dhillonvirus</taxon>
        <taxon>Dhillonvirus EK99P1</taxon>
    </lineage>
</organism>
<protein>
    <recommendedName>
        <fullName evidence="3">C-5 cytosine-specific DNA methylase</fullName>
    </recommendedName>
</protein>
<dbReference type="RefSeq" id="YP_009055314.1">
    <property type="nucleotide sequence ID" value="NC_024783.1"/>
</dbReference>
<dbReference type="Proteomes" id="UP000202235">
    <property type="component" value="Segment"/>
</dbReference>
<sequence length="236" mass="27032">MTIAKMTIWSLFDGSGLMIERAAEMGHKCYCFNYSEADHGSYLDYRIYGRGIRYRNEFIDLDFVDRAMNGDFGTPDIIYAFPPCTDLAVSGAPAFPRKRAKDPAFQLKAVRTAKIAAYLGDFFEVPYMIENPRSVLSTQWRKPDHSFNPWEYGGYLPEDDVHPLFPEYINARDSYPKLTCLWTGNGFRMPEKKPVFIEKGYSKQYSRLGGKSARTKLIHSLTPRGFAIAVNEENLK</sequence>
<dbReference type="OrthoDB" id="14606at10239"/>
<dbReference type="GeneID" id="20284450"/>
<dbReference type="KEGG" id="vg:20284450"/>
<gene>
    <name evidence="1" type="ORF">EK99P-1_0036</name>
</gene>
<evidence type="ECO:0000313" key="1">
    <source>
        <dbReference type="EMBL" id="AIK68748.1"/>
    </source>
</evidence>